<evidence type="ECO:0000313" key="2">
    <source>
        <dbReference type="Proteomes" id="UP000321049"/>
    </source>
</evidence>
<reference evidence="1 2" key="1">
    <citation type="submission" date="2019-07" db="EMBL/GenBank/DDBJ databases">
        <title>Whole genome shotgun sequence of Cellulomonas terrae NBRC 100819.</title>
        <authorList>
            <person name="Hosoyama A."/>
            <person name="Uohara A."/>
            <person name="Ohji S."/>
            <person name="Ichikawa N."/>
        </authorList>
    </citation>
    <scope>NUCLEOTIDE SEQUENCE [LARGE SCALE GENOMIC DNA]</scope>
    <source>
        <strain evidence="1 2">NBRC 100819</strain>
    </source>
</reference>
<keyword evidence="2" id="KW-1185">Reference proteome</keyword>
<accession>A0A511JKJ5</accession>
<evidence type="ECO:0000313" key="1">
    <source>
        <dbReference type="EMBL" id="GEL98528.1"/>
    </source>
</evidence>
<proteinExistence type="predicted"/>
<dbReference type="AlphaFoldDB" id="A0A511JKJ5"/>
<organism evidence="1 2">
    <name type="scientific">Cellulomonas terrae</name>
    <dbReference type="NCBI Taxonomy" id="311234"/>
    <lineage>
        <taxon>Bacteria</taxon>
        <taxon>Bacillati</taxon>
        <taxon>Actinomycetota</taxon>
        <taxon>Actinomycetes</taxon>
        <taxon>Micrococcales</taxon>
        <taxon>Cellulomonadaceae</taxon>
        <taxon>Cellulomonas</taxon>
    </lineage>
</organism>
<comment type="caution">
    <text evidence="1">The sequence shown here is derived from an EMBL/GenBank/DDBJ whole genome shotgun (WGS) entry which is preliminary data.</text>
</comment>
<dbReference type="EMBL" id="BJWH01000009">
    <property type="protein sequence ID" value="GEL98528.1"/>
    <property type="molecule type" value="Genomic_DNA"/>
</dbReference>
<sequence length="96" mass="10880">MGMTAHVRDFRGEILDRGGRDVRELVDAARRAGLPFLANVDEYDDTVFNRMQAAVVADELHELSHRGLGGPIFDEVLQMIGRTQERPHRYLVFNGD</sequence>
<protein>
    <submittedName>
        <fullName evidence="1">Uncharacterized protein</fullName>
    </submittedName>
</protein>
<gene>
    <name evidence="1" type="ORF">CTE05_20750</name>
</gene>
<dbReference type="Proteomes" id="UP000321049">
    <property type="component" value="Unassembled WGS sequence"/>
</dbReference>
<name>A0A511JKJ5_9CELL</name>